<accession>A0ACC1PM28</accession>
<keyword evidence="2" id="KW-1185">Reference proteome</keyword>
<proteinExistence type="predicted"/>
<evidence type="ECO:0000313" key="2">
    <source>
        <dbReference type="Proteomes" id="UP001144978"/>
    </source>
</evidence>
<gene>
    <name evidence="1" type="ORF">NUW54_g7477</name>
</gene>
<comment type="caution">
    <text evidence="1">The sequence shown here is derived from an EMBL/GenBank/DDBJ whole genome shotgun (WGS) entry which is preliminary data.</text>
</comment>
<organism evidence="1 2">
    <name type="scientific">Trametes sanguinea</name>
    <dbReference type="NCBI Taxonomy" id="158606"/>
    <lineage>
        <taxon>Eukaryota</taxon>
        <taxon>Fungi</taxon>
        <taxon>Dikarya</taxon>
        <taxon>Basidiomycota</taxon>
        <taxon>Agaricomycotina</taxon>
        <taxon>Agaricomycetes</taxon>
        <taxon>Polyporales</taxon>
        <taxon>Polyporaceae</taxon>
        <taxon>Trametes</taxon>
    </lineage>
</organism>
<name>A0ACC1PM28_9APHY</name>
<evidence type="ECO:0000313" key="1">
    <source>
        <dbReference type="EMBL" id="KAJ2994885.1"/>
    </source>
</evidence>
<dbReference type="Proteomes" id="UP001144978">
    <property type="component" value="Unassembled WGS sequence"/>
</dbReference>
<dbReference type="EMBL" id="JANSHE010002150">
    <property type="protein sequence ID" value="KAJ2994885.1"/>
    <property type="molecule type" value="Genomic_DNA"/>
</dbReference>
<sequence length="74" mass="8238">MNRSQHQSSHEDNYREQDEHHPPVHAQANHRVYASTPPPVWPQTSPRTTSATAADGSTPPARSRFIWRGIALGG</sequence>
<reference evidence="1" key="1">
    <citation type="submission" date="2022-08" db="EMBL/GenBank/DDBJ databases">
        <title>Genome Sequence of Pycnoporus sanguineus.</title>
        <authorList>
            <person name="Buettner E."/>
        </authorList>
    </citation>
    <scope>NUCLEOTIDE SEQUENCE</scope>
    <source>
        <strain evidence="1">CG-C14</strain>
    </source>
</reference>
<protein>
    <submittedName>
        <fullName evidence="1">Uncharacterized protein</fullName>
    </submittedName>
</protein>